<dbReference type="Gene3D" id="3.40.5.120">
    <property type="match status" value="1"/>
</dbReference>
<evidence type="ECO:0000313" key="11">
    <source>
        <dbReference type="Proteomes" id="UP001152888"/>
    </source>
</evidence>
<feature type="region of interest" description="Disordered" evidence="7">
    <location>
        <begin position="1394"/>
        <end position="1679"/>
    </location>
</feature>
<feature type="compositionally biased region" description="Low complexity" evidence="7">
    <location>
        <begin position="1645"/>
        <end position="1658"/>
    </location>
</feature>
<dbReference type="CDD" id="cd00167">
    <property type="entry name" value="SANT"/>
    <property type="match status" value="1"/>
</dbReference>
<feature type="compositionally biased region" description="Basic and acidic residues" evidence="7">
    <location>
        <begin position="1407"/>
        <end position="1420"/>
    </location>
</feature>
<dbReference type="Gene3D" id="1.10.10.60">
    <property type="entry name" value="Homeodomain-like"/>
    <property type="match status" value="1"/>
</dbReference>
<feature type="compositionally biased region" description="Basic residues" evidence="7">
    <location>
        <begin position="1617"/>
        <end position="1626"/>
    </location>
</feature>
<sequence>MYFIFYFLAKYRQIRTIQQERVLEEGEDKIWPSVTDLNTRLRRVITSYQRNCRKEEQKLAALKSKMERQGKQALEQQSSKEREKLTINKRWTKREEADFFRVVSSYGVIYYRKKKAYDWTRFKQLAKLEKKSDEELTEYYKNFVIMCKKQTGMNVDESSYDNTIEHIVEEKARRTLERLELLSRIREEVLTHPKLDERLRVCLVSADMPDWWIPGKHDKDLLLGVAKHGLGRTDYYLLNDPDLSFHEVLRKKVRSNSLDSKEAIKLESHEDILKFDKDEILVKLEKGEGTLKIEKVAVKKETLEEKKSGDEDKVNLTLVKGDKCETKEQLDETVGISEQKDEEDKEPVKEGDEDKESMKKESDTKSESEKFESDTESKKSEVEDLCKTKVEKSKSPPPKTPSTDPETDLCSKQAAELKAMFPDLEVIQPLSRLSQVDTFVLRDKQASGALDFSETTVAQLFNNAVKWPKEYAIQVRLQHIIYAVETKEWPASKSFSAYATGIGSEFDVPIHELPNEPPKRERDTSTPMSSVGEPEISISVAGGASKKRKRHIAIDVETERAKLHALLNSSHAAASTPPISKHGMQAWGDNDDSEDSRRSTPVQSTLQPPPAHQQTSRSLSVTSMKMPYDLQYHSTPASKTIGQTTVIPGTSSTLTPIDLSSSIPKNTDKLSASEIQDEVQDFSVKKPTTPTTTAKNTNKLDDTLSKLMKRKNCPEPEPLVGKENKRRKLDEIVLGLSAAKEQSLFSVSEPSKKPPVTPSVTVTPASAPVTTSHSPIQKPFTITVTSVPSTSKGGSSSSGIPNLLPQFSGSAKDSFSSFLAQAEQQNLLLKKQQQQQQQQRKSYEAMIADIGKVSDFSSKVNSYSHEAKVNKWLAEQNAALAEQPLSADYLSPRRRRPRVDPTLLDWKKLTGDENVAVIHRVTGKKLTGPKAPTLKRLGQWLMENPMYDIDPKWTELVKERGNLSHDLQKRLSTQQGSACAGGSGATSAGGSKTKQSGIPGSTTSVNSNLATSLPSSMSFPSLSTSSLAGLNTNLLTGLSAGLGQFDPKTNPLLMPFAGLPNMGALGSMGGLGNLTNMNLFANLAGLGLPGLGGMDPAALASAAAAAESAAVVAAAAGKGSSKSSGQGGQGKQLKPQEAHASSKSGAGGGQQAQATASGLGGAANPAFPFFFPNPSLLYTPLGLGGLNPFTLQPGMSAAYDSLAQQCGLLNGGLNPAASPNSSSSSSKMSKPSSSSRPPSASATTPTTSSSPQMKPPSRSSSRDAHLQQLLLPPDTQILESISKAASSLDITLKQAKAGGGSGDKKDEKRKQQQQQAAAAAAAAAAAFDSFRGMLPSDFTVQKKSGLPPGLADFTKLLEAQVQVTQATKKTHEQQMKEALEQFTKSNQELVAKSLADEYTKPSTAVKRPREASIEMLHTEKSLMPAPTAVPTDEEQQQPPPKKPKDTDSRTLSPQVQALPNVLTTQPPQQQPTQQQPPSQQSLQQQTQSPPTPSQQPQHDDEGVDIEALLPPSTVVKPTGLTPEKKTATKEDKTPLLAVVPNPQQPSPTPTPPPAKENYSEDKSDESPVKATVEEQPTEAPSPLKEEPSKQSQEAVAATTVTASAGEGSDTSPPAAKKGAKRTRGKRKSGETIIDPESIVAKKNLRSSASRSAAAAAARQKLEAENAQRERNEENVNANS</sequence>
<feature type="region of interest" description="Disordered" evidence="7">
    <location>
        <begin position="745"/>
        <end position="775"/>
    </location>
</feature>
<accession>A0A9P0PUQ8</accession>
<dbReference type="PANTHER" id="PTHR46850">
    <property type="entry name" value="CHROMODOMAIN-HELICASE-DNA-BINDING PROTEIN 9"/>
    <property type="match status" value="1"/>
</dbReference>
<dbReference type="Proteomes" id="UP001152888">
    <property type="component" value="Unassembled WGS sequence"/>
</dbReference>
<dbReference type="GO" id="GO:0005634">
    <property type="term" value="C:nucleus"/>
    <property type="evidence" value="ECO:0007669"/>
    <property type="project" value="UniProtKB-SubCell"/>
</dbReference>
<dbReference type="InterPro" id="IPR037259">
    <property type="entry name" value="BRK_sf"/>
</dbReference>
<keyword evidence="6" id="KW-0175">Coiled coil</keyword>
<feature type="compositionally biased region" description="Polar residues" evidence="7">
    <location>
        <begin position="599"/>
        <end position="620"/>
    </location>
</feature>
<dbReference type="InterPro" id="IPR006576">
    <property type="entry name" value="BRK_domain"/>
</dbReference>
<feature type="region of interest" description="Disordered" evidence="7">
    <location>
        <begin position="570"/>
        <end position="620"/>
    </location>
</feature>
<feature type="compositionally biased region" description="Basic and acidic residues" evidence="7">
    <location>
        <begin position="1659"/>
        <end position="1673"/>
    </location>
</feature>
<organism evidence="10 11">
    <name type="scientific">Acanthoscelides obtectus</name>
    <name type="common">Bean weevil</name>
    <name type="synonym">Bruchus obtectus</name>
    <dbReference type="NCBI Taxonomy" id="200917"/>
    <lineage>
        <taxon>Eukaryota</taxon>
        <taxon>Metazoa</taxon>
        <taxon>Ecdysozoa</taxon>
        <taxon>Arthropoda</taxon>
        <taxon>Hexapoda</taxon>
        <taxon>Insecta</taxon>
        <taxon>Pterygota</taxon>
        <taxon>Neoptera</taxon>
        <taxon>Endopterygota</taxon>
        <taxon>Coleoptera</taxon>
        <taxon>Polyphaga</taxon>
        <taxon>Cucujiformia</taxon>
        <taxon>Chrysomeloidea</taxon>
        <taxon>Chrysomelidae</taxon>
        <taxon>Bruchinae</taxon>
        <taxon>Bruchini</taxon>
        <taxon>Acanthoscelides</taxon>
    </lineage>
</organism>
<evidence type="ECO:0000259" key="9">
    <source>
        <dbReference type="SMART" id="SM00717"/>
    </source>
</evidence>
<feature type="region of interest" description="Disordered" evidence="7">
    <location>
        <begin position="970"/>
        <end position="1005"/>
    </location>
</feature>
<dbReference type="InterPro" id="IPR001005">
    <property type="entry name" value="SANT/Myb"/>
</dbReference>
<evidence type="ECO:0000256" key="3">
    <source>
        <dbReference type="ARBA" id="ARBA00023015"/>
    </source>
</evidence>
<dbReference type="OrthoDB" id="5857104at2759"/>
<keyword evidence="4" id="KW-0804">Transcription</keyword>
<feature type="compositionally biased region" description="Pro residues" evidence="7">
    <location>
        <begin position="1542"/>
        <end position="1554"/>
    </location>
</feature>
<feature type="compositionally biased region" description="Low complexity" evidence="7">
    <location>
        <begin position="1462"/>
        <end position="1488"/>
    </location>
</feature>
<feature type="region of interest" description="Disordered" evidence="7">
    <location>
        <begin position="1119"/>
        <end position="1158"/>
    </location>
</feature>
<feature type="compositionally biased region" description="Low complexity" evidence="7">
    <location>
        <begin position="758"/>
        <end position="772"/>
    </location>
</feature>
<keyword evidence="11" id="KW-1185">Reference proteome</keyword>
<feature type="region of interest" description="Disordered" evidence="7">
    <location>
        <begin position="786"/>
        <end position="805"/>
    </location>
</feature>
<comment type="subcellular location">
    <subcellularLocation>
        <location evidence="1">Nucleus</location>
    </subcellularLocation>
</comment>
<feature type="compositionally biased region" description="Basic and acidic residues" evidence="7">
    <location>
        <begin position="1557"/>
        <end position="1567"/>
    </location>
</feature>
<evidence type="ECO:0000256" key="4">
    <source>
        <dbReference type="ARBA" id="ARBA00023163"/>
    </source>
</evidence>
<proteinExistence type="predicted"/>
<protein>
    <recommendedName>
        <fullName evidence="12">BRK domain-containing protein</fullName>
    </recommendedName>
</protein>
<dbReference type="InterPro" id="IPR056342">
    <property type="entry name" value="HTH_CHD6-9"/>
</dbReference>
<dbReference type="SUPFAM" id="SSF160481">
    <property type="entry name" value="BRK domain-like"/>
    <property type="match status" value="1"/>
</dbReference>
<dbReference type="Pfam" id="PF07533">
    <property type="entry name" value="BRK"/>
    <property type="match status" value="1"/>
</dbReference>
<evidence type="ECO:0000313" key="10">
    <source>
        <dbReference type="EMBL" id="CAH1997867.1"/>
    </source>
</evidence>
<feature type="region of interest" description="Disordered" evidence="7">
    <location>
        <begin position="1295"/>
        <end position="1315"/>
    </location>
</feature>
<feature type="compositionally biased region" description="Basic and acidic residues" evidence="7">
    <location>
        <begin position="346"/>
        <end position="394"/>
    </location>
</feature>
<feature type="domain" description="Myb-like" evidence="9">
    <location>
        <begin position="87"/>
        <end position="146"/>
    </location>
</feature>
<evidence type="ECO:0000259" key="8">
    <source>
        <dbReference type="SMART" id="SM00592"/>
    </source>
</evidence>
<feature type="region of interest" description="Disordered" evidence="7">
    <location>
        <begin position="327"/>
        <end position="409"/>
    </location>
</feature>
<feature type="compositionally biased region" description="Polar residues" evidence="7">
    <location>
        <begin position="992"/>
        <end position="1005"/>
    </location>
</feature>
<keyword evidence="2" id="KW-0156">Chromatin regulator</keyword>
<evidence type="ECO:0000256" key="5">
    <source>
        <dbReference type="ARBA" id="ARBA00023242"/>
    </source>
</evidence>
<feature type="compositionally biased region" description="Low complexity" evidence="7">
    <location>
        <begin position="1590"/>
        <end position="1608"/>
    </location>
</feature>
<keyword evidence="5" id="KW-0539">Nucleus</keyword>
<feature type="region of interest" description="Disordered" evidence="7">
    <location>
        <begin position="513"/>
        <end position="549"/>
    </location>
</feature>
<evidence type="ECO:0000256" key="7">
    <source>
        <dbReference type="SAM" id="MobiDB-lite"/>
    </source>
</evidence>
<keyword evidence="3" id="KW-0805">Transcription regulation</keyword>
<feature type="domain" description="BRK" evidence="8">
    <location>
        <begin position="910"/>
        <end position="954"/>
    </location>
</feature>
<reference evidence="10" key="1">
    <citation type="submission" date="2022-03" db="EMBL/GenBank/DDBJ databases">
        <authorList>
            <person name="Sayadi A."/>
        </authorList>
    </citation>
    <scope>NUCLEOTIDE SEQUENCE</scope>
</reference>
<feature type="compositionally biased region" description="Basic and acidic residues" evidence="7">
    <location>
        <begin position="1522"/>
        <end position="1533"/>
    </location>
</feature>
<evidence type="ECO:0000256" key="6">
    <source>
        <dbReference type="SAM" id="Coils"/>
    </source>
</evidence>
<feature type="compositionally biased region" description="Basic and acidic residues" evidence="7">
    <location>
        <begin position="513"/>
        <end position="524"/>
    </location>
</feature>
<evidence type="ECO:0000256" key="2">
    <source>
        <dbReference type="ARBA" id="ARBA00022853"/>
    </source>
</evidence>
<gene>
    <name evidence="10" type="ORF">ACAOBT_LOCUS24014</name>
</gene>
<dbReference type="SMART" id="SM00592">
    <property type="entry name" value="BRK"/>
    <property type="match status" value="1"/>
</dbReference>
<feature type="compositionally biased region" description="Low complexity" evidence="7">
    <location>
        <begin position="1215"/>
        <end position="1257"/>
    </location>
</feature>
<dbReference type="Pfam" id="PF23078">
    <property type="entry name" value="HTH_CHD6-9"/>
    <property type="match status" value="1"/>
</dbReference>
<feature type="compositionally biased region" description="Low complexity" evidence="7">
    <location>
        <begin position="786"/>
        <end position="799"/>
    </location>
</feature>
<evidence type="ECO:0008006" key="12">
    <source>
        <dbReference type="Google" id="ProtNLM"/>
    </source>
</evidence>
<name>A0A9P0PUQ8_ACAOB</name>
<feature type="coiled-coil region" evidence="6">
    <location>
        <begin position="38"/>
        <end position="72"/>
    </location>
</feature>
<feature type="region of interest" description="Disordered" evidence="7">
    <location>
        <begin position="1213"/>
        <end position="1264"/>
    </location>
</feature>
<dbReference type="GO" id="GO:0006325">
    <property type="term" value="P:chromatin organization"/>
    <property type="evidence" value="ECO:0007669"/>
    <property type="project" value="UniProtKB-KW"/>
</dbReference>
<feature type="coiled-coil region" evidence="6">
    <location>
        <begin position="1361"/>
        <end position="1392"/>
    </location>
</feature>
<dbReference type="EMBL" id="CAKOFQ010007308">
    <property type="protein sequence ID" value="CAH1997867.1"/>
    <property type="molecule type" value="Genomic_DNA"/>
</dbReference>
<dbReference type="SMART" id="SM00717">
    <property type="entry name" value="SANT"/>
    <property type="match status" value="1"/>
</dbReference>
<dbReference type="PANTHER" id="PTHR46850:SF1">
    <property type="entry name" value="CHROMODOMAIN-HELICASE-DNA-BINDING PROTEIN 9"/>
    <property type="match status" value="1"/>
</dbReference>
<dbReference type="InterPro" id="IPR051493">
    <property type="entry name" value="CHD"/>
</dbReference>
<evidence type="ECO:0000256" key="1">
    <source>
        <dbReference type="ARBA" id="ARBA00004123"/>
    </source>
</evidence>
<comment type="caution">
    <text evidence="10">The sequence shown here is derived from an EMBL/GenBank/DDBJ whole genome shotgun (WGS) entry which is preliminary data.</text>
</comment>